<dbReference type="InterPro" id="IPR014752">
    <property type="entry name" value="Arrestin-like_C"/>
</dbReference>
<feature type="compositionally biased region" description="Pro residues" evidence="1">
    <location>
        <begin position="672"/>
        <end position="681"/>
    </location>
</feature>
<dbReference type="OrthoDB" id="2333384at2759"/>
<comment type="caution">
    <text evidence="2">The sequence shown here is derived from an EMBL/GenBank/DDBJ whole genome shotgun (WGS) entry which is preliminary data.</text>
</comment>
<feature type="region of interest" description="Disordered" evidence="1">
    <location>
        <begin position="671"/>
        <end position="751"/>
    </location>
</feature>
<name>A0A8H7BU34_9FUNG</name>
<gene>
    <name evidence="2" type="ORF">EC973_007933</name>
</gene>
<feature type="compositionally biased region" description="Low complexity" evidence="1">
    <location>
        <begin position="523"/>
        <end position="547"/>
    </location>
</feature>
<accession>A0A8H7BU34</accession>
<dbReference type="Gene3D" id="2.60.40.640">
    <property type="match status" value="1"/>
</dbReference>
<evidence type="ECO:0000256" key="1">
    <source>
        <dbReference type="SAM" id="MobiDB-lite"/>
    </source>
</evidence>
<protein>
    <recommendedName>
        <fullName evidence="4">Arrestin C-terminal-like domain-containing protein</fullName>
    </recommendedName>
</protein>
<feature type="compositionally biased region" description="Basic and acidic residues" evidence="1">
    <location>
        <begin position="490"/>
        <end position="502"/>
    </location>
</feature>
<organism evidence="2 3">
    <name type="scientific">Apophysomyces ossiformis</name>
    <dbReference type="NCBI Taxonomy" id="679940"/>
    <lineage>
        <taxon>Eukaryota</taxon>
        <taxon>Fungi</taxon>
        <taxon>Fungi incertae sedis</taxon>
        <taxon>Mucoromycota</taxon>
        <taxon>Mucoromycotina</taxon>
        <taxon>Mucoromycetes</taxon>
        <taxon>Mucorales</taxon>
        <taxon>Mucorineae</taxon>
        <taxon>Mucoraceae</taxon>
        <taxon>Apophysomyces</taxon>
    </lineage>
</organism>
<dbReference type="EMBL" id="JABAYA010000063">
    <property type="protein sequence ID" value="KAF7727158.1"/>
    <property type="molecule type" value="Genomic_DNA"/>
</dbReference>
<dbReference type="InterPro" id="IPR014756">
    <property type="entry name" value="Ig_E-set"/>
</dbReference>
<sequence>MKDGFQSMEIEPNEGYLDFMGPITNSATDVQVLSGHARFTLTRPTKIRSLTIKFKGFSRVSYQTVNAVDIHTPLLPKVKRQILGKKTLPAGDHAIPWDIDVPNLFPRTVLIKRASIHYKVELCITVGLGKTLTAEYPIVLRRHLLPSRALSPLIKTKFYQHTMPGKFHCQINAPQIICLEQNSLPLAIQYLCIADQKPVRGIRTQLVQIELYRCQSVSRSDVNMQISSNKGKQRNQAKFVKRTVPAFLYRVDSSKSSVWQQPIVVKHKMHPNLSYSLESPLVSISHLIEVAFQFEHRFETIRVKIPVTIASTPIVTGEAAPYPFETSPRVDLAPIPEPVIKGNIPDEESLASGANYSVIRDQSIPPARFDNKSGLHVSISSIELAAANRASPDDVGRTMKKFASAFDLCNSPEEPSVTVEERPHTTTPSKGRARRRPLPPIDVELANTGRTTSPRKPELKAKKQLPRNEIPRPVVHNNAKPEAAVLWPTDPDRAEEDERHVDEEDNGNNEDDDDGCDAVSIYSDTSLSSKSAPSLSSSATESSANVSRITLQSRPQSPVLSTAPGLPSSVPLQSQDDMTQTALVEETFIVTPAAASPALATVASSTVLTPRTNQALRKQLGLSTVSSQKSELTQPRESSLLDPESEIMRRIGAKQHDEDLAIKKHYLHAKLPPIPTAPKPSSPVLLRPRQQKQPCDTSKRMTKLYIDDSDDEALDPLPPIPERKSASSDQTQHGTLRITTKSDVPPRLPRLSFGISFGMSLGLDSL</sequence>
<evidence type="ECO:0008006" key="4">
    <source>
        <dbReference type="Google" id="ProtNLM"/>
    </source>
</evidence>
<dbReference type="AlphaFoldDB" id="A0A8H7BU34"/>
<feature type="compositionally biased region" description="Polar residues" evidence="1">
    <location>
        <begin position="548"/>
        <end position="560"/>
    </location>
</feature>
<evidence type="ECO:0000313" key="2">
    <source>
        <dbReference type="EMBL" id="KAF7727158.1"/>
    </source>
</evidence>
<feature type="region of interest" description="Disordered" evidence="1">
    <location>
        <begin position="409"/>
        <end position="573"/>
    </location>
</feature>
<feature type="compositionally biased region" description="Polar residues" evidence="1">
    <location>
        <begin position="727"/>
        <end position="742"/>
    </location>
</feature>
<proteinExistence type="predicted"/>
<reference evidence="2" key="1">
    <citation type="submission" date="2020-01" db="EMBL/GenBank/DDBJ databases">
        <title>Genome Sequencing of Three Apophysomyces-Like Fungal Strains Confirms a Novel Fungal Genus in the Mucoromycota with divergent Burkholderia-like Endosymbiotic Bacteria.</title>
        <authorList>
            <person name="Stajich J.E."/>
            <person name="Macias A.M."/>
            <person name="Carter-House D."/>
            <person name="Lovett B."/>
            <person name="Kasson L.R."/>
            <person name="Berry K."/>
            <person name="Grigoriev I."/>
            <person name="Chang Y."/>
            <person name="Spatafora J."/>
            <person name="Kasson M.T."/>
        </authorList>
    </citation>
    <scope>NUCLEOTIDE SEQUENCE</scope>
    <source>
        <strain evidence="2">NRRL A-21654</strain>
    </source>
</reference>
<feature type="compositionally biased region" description="Acidic residues" evidence="1">
    <location>
        <begin position="503"/>
        <end position="516"/>
    </location>
</feature>
<evidence type="ECO:0000313" key="3">
    <source>
        <dbReference type="Proteomes" id="UP000605846"/>
    </source>
</evidence>
<dbReference type="SUPFAM" id="SSF81296">
    <property type="entry name" value="E set domains"/>
    <property type="match status" value="1"/>
</dbReference>
<dbReference type="Proteomes" id="UP000605846">
    <property type="component" value="Unassembled WGS sequence"/>
</dbReference>
<keyword evidence="3" id="KW-1185">Reference proteome</keyword>